<dbReference type="EMBL" id="JBHRVA010000001">
    <property type="protein sequence ID" value="MFC3301177.1"/>
    <property type="molecule type" value="Genomic_DNA"/>
</dbReference>
<proteinExistence type="predicted"/>
<evidence type="ECO:0000313" key="1">
    <source>
        <dbReference type="EMBL" id="MFC3301177.1"/>
    </source>
</evidence>
<reference evidence="2" key="1">
    <citation type="journal article" date="2019" name="Int. J. Syst. Evol. Microbiol.">
        <title>The Global Catalogue of Microorganisms (GCM) 10K type strain sequencing project: providing services to taxonomists for standard genome sequencing and annotation.</title>
        <authorList>
            <consortium name="The Broad Institute Genomics Platform"/>
            <consortium name="The Broad Institute Genome Sequencing Center for Infectious Disease"/>
            <person name="Wu L."/>
            <person name="Ma J."/>
        </authorList>
    </citation>
    <scope>NUCLEOTIDE SEQUENCE [LARGE SCALE GENOMIC DNA]</scope>
    <source>
        <strain evidence="2">KCTC 22245</strain>
    </source>
</reference>
<accession>A0ABV7M892</accession>
<name>A0ABV7M892_9PROT</name>
<organism evidence="1 2">
    <name type="scientific">Parvularcula lutaonensis</name>
    <dbReference type="NCBI Taxonomy" id="491923"/>
    <lineage>
        <taxon>Bacteria</taxon>
        <taxon>Pseudomonadati</taxon>
        <taxon>Pseudomonadota</taxon>
        <taxon>Alphaproteobacteria</taxon>
        <taxon>Parvularculales</taxon>
        <taxon>Parvularculaceae</taxon>
        <taxon>Parvularcula</taxon>
    </lineage>
</organism>
<comment type="caution">
    <text evidence="1">The sequence shown here is derived from an EMBL/GenBank/DDBJ whole genome shotgun (WGS) entry which is preliminary data.</text>
</comment>
<dbReference type="Pfam" id="PF13469">
    <property type="entry name" value="Sulfotransfer_3"/>
    <property type="match status" value="1"/>
</dbReference>
<sequence length="347" mass="38959">MSATEYSLLDRWFHRLTLAGNAAPSALFDVEKTLFGKDLPDVTSGHHVFVAGLARAGTTLLMRTLYETGAFASLTYRDMPLVTAPNLWQRLSGRAQKEGEEAERAHGDGMLVDFDSPEALEEVFWRSQVRPSYIGGEALRPVTVSGETISDFRVYVALILRRYGRQRYLAKNNNAILRLPVIAAAFPEATILVPFRDPVAQARSLLTQHRRFLETHAADRFSRDYMGWLAHHEFGSDHRPFVFSATAPPPPTDEAESLDYWLARWNEAYRFLLSQAEGLPGRVRFFSYERFTDDPGGVRDRLFDLLGLLAPSQPMEVRKPAPVVVDGSPPHLPAAQATYAELNDRAL</sequence>
<evidence type="ECO:0000313" key="2">
    <source>
        <dbReference type="Proteomes" id="UP001595607"/>
    </source>
</evidence>
<keyword evidence="2" id="KW-1185">Reference proteome</keyword>
<dbReference type="Gene3D" id="3.40.50.300">
    <property type="entry name" value="P-loop containing nucleotide triphosphate hydrolases"/>
    <property type="match status" value="1"/>
</dbReference>
<protein>
    <submittedName>
        <fullName evidence="1">Sulfotransferase</fullName>
    </submittedName>
</protein>
<dbReference type="InterPro" id="IPR027417">
    <property type="entry name" value="P-loop_NTPase"/>
</dbReference>
<dbReference type="Proteomes" id="UP001595607">
    <property type="component" value="Unassembled WGS sequence"/>
</dbReference>
<dbReference type="RefSeq" id="WP_189577223.1">
    <property type="nucleotide sequence ID" value="NZ_BMXU01000004.1"/>
</dbReference>
<dbReference type="SUPFAM" id="SSF52540">
    <property type="entry name" value="P-loop containing nucleoside triphosphate hydrolases"/>
    <property type="match status" value="1"/>
</dbReference>
<gene>
    <name evidence="1" type="ORF">ACFONP_00345</name>
</gene>